<dbReference type="Proteomes" id="UP000433883">
    <property type="component" value="Unassembled WGS sequence"/>
</dbReference>
<evidence type="ECO:0000256" key="9">
    <source>
        <dbReference type="ARBA" id="ARBA00045912"/>
    </source>
</evidence>
<dbReference type="EMBL" id="WNWQ01000752">
    <property type="protein sequence ID" value="KAE9964039.1"/>
    <property type="molecule type" value="Genomic_DNA"/>
</dbReference>
<proteinExistence type="inferred from homology"/>
<dbReference type="Pfam" id="PF04506">
    <property type="entry name" value="Rft-1"/>
    <property type="match status" value="1"/>
</dbReference>
<feature type="transmembrane region" description="Helical" evidence="10">
    <location>
        <begin position="322"/>
        <end position="346"/>
    </location>
</feature>
<feature type="transmembrane region" description="Helical" evidence="10">
    <location>
        <begin position="419"/>
        <end position="438"/>
    </location>
</feature>
<dbReference type="PANTHER" id="PTHR13117:SF5">
    <property type="entry name" value="PROTEIN RFT1 HOMOLOG"/>
    <property type="match status" value="1"/>
</dbReference>
<comment type="caution">
    <text evidence="12">The sequence shown here is derived from an EMBL/GenBank/DDBJ whole genome shotgun (WGS) entry which is preliminary data.</text>
</comment>
<sequence>MSALAASAKGASFLILLQVASRAFTFIVNQILLRFLSPELLGLSSQLELYSITVLYFARESIRVAVQRNPDQSQVVVNLAYISIFSGIPLAYILAKLYLRAELPPVPYFTESLGIYGFSCIIELLSEPAFVAAQQKLLYKVRASTEALATLTRCLATCGAAFWASRSGLDIGVLPFALGQLAYSSIILKAYVLQLWSVSSRGNFSLLPKRLASDKNDRYILGFFSQTLSKLSISLLVQNSFKFILTQGDGILIAALTSLRDQGAYALASNYGGLVARMLFQPIEESSRNMFAKTCAADPSTGKASKTGLRESKSLLQNILKLYNIISLLALCIGPTVAPLLLRIVAGSKWADTGAGEVLSTYCFYIPFLAINGLTEAFVAAVATNSELHTQSVLMGVFFAGFAGASYLFLHVWQMGALGLVYANCVNMLLRIIFNLNFIKSFFKRNEDSFGFSSTLPSGPSIAAGVAVASILRSPMQLWDTNSFLVNLVCTGVISGILGVLLLYFERDYIIYCYRTLRPQRLQNTLTTTKHTPTKKSTKARRIVAKRNRTKRVHFQWTKPLLRRKSRSPLTKQRHRGKALKFRVNKSHKKTKAMLRKFKEMRIDSTRKEYTKDRESDEEN</sequence>
<comment type="subcellular location">
    <subcellularLocation>
        <location evidence="1 10">Endoplasmic reticulum membrane</location>
        <topology evidence="1 10">Multi-pass membrane protein</topology>
    </subcellularLocation>
</comment>
<dbReference type="AlphaFoldDB" id="A0A8H3YSL7"/>
<keyword evidence="4 10" id="KW-0812">Transmembrane</keyword>
<evidence type="ECO:0000256" key="6">
    <source>
        <dbReference type="ARBA" id="ARBA00022989"/>
    </source>
</evidence>
<organism evidence="12 13">
    <name type="scientific">Venturia inaequalis</name>
    <name type="common">Apple scab fungus</name>
    <dbReference type="NCBI Taxonomy" id="5025"/>
    <lineage>
        <taxon>Eukaryota</taxon>
        <taxon>Fungi</taxon>
        <taxon>Dikarya</taxon>
        <taxon>Ascomycota</taxon>
        <taxon>Pezizomycotina</taxon>
        <taxon>Dothideomycetes</taxon>
        <taxon>Pleosporomycetidae</taxon>
        <taxon>Venturiales</taxon>
        <taxon>Venturiaceae</taxon>
        <taxon>Venturia</taxon>
    </lineage>
</organism>
<feature type="transmembrane region" description="Helical" evidence="10">
    <location>
        <begin position="484"/>
        <end position="505"/>
    </location>
</feature>
<dbReference type="GO" id="GO:0005789">
    <property type="term" value="C:endoplasmic reticulum membrane"/>
    <property type="evidence" value="ECO:0007669"/>
    <property type="project" value="UniProtKB-SubCell"/>
</dbReference>
<dbReference type="GO" id="GO:0034203">
    <property type="term" value="P:glycolipid translocation"/>
    <property type="evidence" value="ECO:0007669"/>
    <property type="project" value="TreeGrafter"/>
</dbReference>
<protein>
    <recommendedName>
        <fullName evidence="8 10">Man(5)GlcNAc(2)-PP-dolichol translocation protein RFT1</fullName>
    </recommendedName>
</protein>
<feature type="transmembrane region" description="Helical" evidence="10">
    <location>
        <begin position="450"/>
        <end position="472"/>
    </location>
</feature>
<evidence type="ECO:0000313" key="12">
    <source>
        <dbReference type="EMBL" id="KAE9970448.1"/>
    </source>
</evidence>
<evidence type="ECO:0000256" key="8">
    <source>
        <dbReference type="ARBA" id="ARBA00044793"/>
    </source>
</evidence>
<feature type="transmembrane region" description="Helical" evidence="10">
    <location>
        <begin position="358"/>
        <end position="381"/>
    </location>
</feature>
<evidence type="ECO:0000256" key="3">
    <source>
        <dbReference type="ARBA" id="ARBA00010288"/>
    </source>
</evidence>
<dbReference type="EMBL" id="WNWS01000330">
    <property type="protein sequence ID" value="KAE9970448.1"/>
    <property type="molecule type" value="Genomic_DNA"/>
</dbReference>
<evidence type="ECO:0000256" key="4">
    <source>
        <dbReference type="ARBA" id="ARBA00022692"/>
    </source>
</evidence>
<reference evidence="12 13" key="1">
    <citation type="submission" date="2018-12" db="EMBL/GenBank/DDBJ databases">
        <title>Venturia inaequalis Genome Resource.</title>
        <authorList>
            <person name="Lichtner F.J."/>
        </authorList>
    </citation>
    <scope>NUCLEOTIDE SEQUENCE [LARGE SCALE GENOMIC DNA]</scope>
    <source>
        <strain evidence="12 13">120213</strain>
        <strain evidence="11">Bline_iso_100314</strain>
    </source>
</reference>
<dbReference type="GO" id="GO:0006488">
    <property type="term" value="P:dolichol-linked oligosaccharide biosynthetic process"/>
    <property type="evidence" value="ECO:0007669"/>
    <property type="project" value="InterPro"/>
</dbReference>
<feature type="transmembrane region" description="Helical" evidence="10">
    <location>
        <begin position="79"/>
        <end position="101"/>
    </location>
</feature>
<comment type="similarity">
    <text evidence="3 10">Belongs to the RFT1 family.</text>
</comment>
<evidence type="ECO:0000256" key="2">
    <source>
        <dbReference type="ARBA" id="ARBA00004922"/>
    </source>
</evidence>
<keyword evidence="5 10" id="KW-0256">Endoplasmic reticulum</keyword>
<dbReference type="Proteomes" id="UP000447873">
    <property type="component" value="Unassembled WGS sequence"/>
</dbReference>
<evidence type="ECO:0000313" key="13">
    <source>
        <dbReference type="Proteomes" id="UP000447873"/>
    </source>
</evidence>
<feature type="transmembrane region" description="Helical" evidence="10">
    <location>
        <begin position="171"/>
        <end position="192"/>
    </location>
</feature>
<keyword evidence="7 10" id="KW-0472">Membrane</keyword>
<comment type="pathway">
    <text evidence="2">Protein modification; protein glycosylation.</text>
</comment>
<evidence type="ECO:0000313" key="11">
    <source>
        <dbReference type="EMBL" id="KAE9964039.1"/>
    </source>
</evidence>
<evidence type="ECO:0000256" key="1">
    <source>
        <dbReference type="ARBA" id="ARBA00004477"/>
    </source>
</evidence>
<evidence type="ECO:0000256" key="7">
    <source>
        <dbReference type="ARBA" id="ARBA00023136"/>
    </source>
</evidence>
<comment type="caution">
    <text evidence="10">Lacks conserved residue(s) required for the propagation of feature annotation.</text>
</comment>
<keyword evidence="10" id="KW-0813">Transport</keyword>
<accession>A0A8H3YSL7</accession>
<evidence type="ECO:0000256" key="5">
    <source>
        <dbReference type="ARBA" id="ARBA00022824"/>
    </source>
</evidence>
<comment type="function">
    <text evidence="9 10">Intramembrane glycolipid transporter that operates in the biosynthetic pathway of dolichol-linked oligosaccharides, the glycan precursors employed in protein asparagine (N)-glycosylation. The sequential addition of sugars to dolichol pyrophosphate produces dolichol-linked oligosaccharides containing fourteen sugars, including two GlcNAcs, nine mannoses and three glucoses. Once assembled, the oligosaccharide is transferred from the lipid to nascent proteins by oligosaccharyltransferases. The assembly of dolichol-linked oligosaccharides begins on the cytosolic side of the endoplasmic reticulum membrane and finishes in its lumen. RFT1 could mediate the translocation of the cytosolically oriented intermediate DolPP-GlcNAc2Man5, produced by ALG11, into the ER lumen where dolichol-linked oligosaccharides assembly continues. However, the intramembrane lipid transporter activity could not be confirmed in vitro.</text>
</comment>
<name>A0A8H3YSL7_VENIN</name>
<gene>
    <name evidence="11" type="ORF">BLS_008709</name>
    <name evidence="12" type="ORF">EG328_006275</name>
</gene>
<evidence type="ECO:0000256" key="10">
    <source>
        <dbReference type="RuleBase" id="RU365067"/>
    </source>
</evidence>
<keyword evidence="6 10" id="KW-1133">Transmembrane helix</keyword>
<dbReference type="PANTHER" id="PTHR13117">
    <property type="entry name" value="ENDOPLASMIC RETICULUM MULTISPAN TRANSMEMBRANE PROTEIN-RELATED"/>
    <property type="match status" value="1"/>
</dbReference>
<feature type="transmembrane region" description="Helical" evidence="10">
    <location>
        <begin position="393"/>
        <end position="413"/>
    </location>
</feature>
<dbReference type="InterPro" id="IPR007594">
    <property type="entry name" value="RFT1"/>
</dbReference>